<evidence type="ECO:0000256" key="2">
    <source>
        <dbReference type="ARBA" id="ARBA00023242"/>
    </source>
</evidence>
<evidence type="ECO:0000259" key="4">
    <source>
        <dbReference type="Pfam" id="PF00808"/>
    </source>
</evidence>
<feature type="compositionally biased region" description="Basic and acidic residues" evidence="3">
    <location>
        <begin position="35"/>
        <end position="54"/>
    </location>
</feature>
<dbReference type="GO" id="GO:0005634">
    <property type="term" value="C:nucleus"/>
    <property type="evidence" value="ECO:0007669"/>
    <property type="project" value="UniProtKB-SubCell"/>
</dbReference>
<dbReference type="SUPFAM" id="SSF47113">
    <property type="entry name" value="Histone-fold"/>
    <property type="match status" value="1"/>
</dbReference>
<dbReference type="InterPro" id="IPR050568">
    <property type="entry name" value="Transcr_DNA_Rep_Reg"/>
</dbReference>
<dbReference type="InterPro" id="IPR009072">
    <property type="entry name" value="Histone-fold"/>
</dbReference>
<dbReference type="InterPro" id="IPR003958">
    <property type="entry name" value="CBFA_NFYB_domain"/>
</dbReference>
<dbReference type="GO" id="GO:0046982">
    <property type="term" value="F:protein heterodimerization activity"/>
    <property type="evidence" value="ECO:0007669"/>
    <property type="project" value="InterPro"/>
</dbReference>
<dbReference type="EMBL" id="JAMZMK010010092">
    <property type="protein sequence ID" value="KAI7733093.1"/>
    <property type="molecule type" value="Genomic_DNA"/>
</dbReference>
<gene>
    <name evidence="5" type="ORF">M8C21_033498</name>
</gene>
<feature type="domain" description="Transcription factor CBF/NF-Y/archaeal histone" evidence="4">
    <location>
        <begin position="59"/>
        <end position="122"/>
    </location>
</feature>
<keyword evidence="2" id="KW-0539">Nucleus</keyword>
<dbReference type="AlphaFoldDB" id="A0AAD5GAI5"/>
<dbReference type="GO" id="GO:0000976">
    <property type="term" value="F:transcription cis-regulatory region binding"/>
    <property type="evidence" value="ECO:0007669"/>
    <property type="project" value="TreeGrafter"/>
</dbReference>
<accession>A0AAD5GAI5</accession>
<dbReference type="CDD" id="cd22929">
    <property type="entry name" value="HFD_POLE4-like"/>
    <property type="match status" value="1"/>
</dbReference>
<comment type="subcellular location">
    <subcellularLocation>
        <location evidence="1">Nucleus</location>
    </subcellularLocation>
</comment>
<evidence type="ECO:0000256" key="1">
    <source>
        <dbReference type="ARBA" id="ARBA00004123"/>
    </source>
</evidence>
<dbReference type="Pfam" id="PF00808">
    <property type="entry name" value="CBFD_NFYB_HMF"/>
    <property type="match status" value="1"/>
</dbReference>
<reference evidence="5" key="1">
    <citation type="submission" date="2022-06" db="EMBL/GenBank/DDBJ databases">
        <title>Uncovering the hologenomic basis of an extraordinary plant invasion.</title>
        <authorList>
            <person name="Bieker V.C."/>
            <person name="Martin M.D."/>
            <person name="Gilbert T."/>
            <person name="Hodgins K."/>
            <person name="Battlay P."/>
            <person name="Petersen B."/>
            <person name="Wilson J."/>
        </authorList>
    </citation>
    <scope>NUCLEOTIDE SEQUENCE</scope>
    <source>
        <strain evidence="5">AA19_3_7</strain>
        <tissue evidence="5">Leaf</tissue>
    </source>
</reference>
<sequence length="153" mass="17326">MTTETTPLTGEPVPVDESVHVSPSANGVNVPKKKEKTEKTNNNKIKDESEDKDNSSLYQIPMNRVSRIVKSEDPNVRITQEAVYIINKASEKFLQVFTTEAYASAFLDHKKHIDYKHLSSVVGKRKRFDFLSDFVPEKVKAEDALSEIETVEN</sequence>
<comment type="caution">
    <text evidence="5">The sequence shown here is derived from an EMBL/GenBank/DDBJ whole genome shotgun (WGS) entry which is preliminary data.</text>
</comment>
<name>A0AAD5GAI5_AMBAR</name>
<organism evidence="5 6">
    <name type="scientific">Ambrosia artemisiifolia</name>
    <name type="common">Common ragweed</name>
    <dbReference type="NCBI Taxonomy" id="4212"/>
    <lineage>
        <taxon>Eukaryota</taxon>
        <taxon>Viridiplantae</taxon>
        <taxon>Streptophyta</taxon>
        <taxon>Embryophyta</taxon>
        <taxon>Tracheophyta</taxon>
        <taxon>Spermatophyta</taxon>
        <taxon>Magnoliopsida</taxon>
        <taxon>eudicotyledons</taxon>
        <taxon>Gunneridae</taxon>
        <taxon>Pentapetalae</taxon>
        <taxon>asterids</taxon>
        <taxon>campanulids</taxon>
        <taxon>Asterales</taxon>
        <taxon>Asteraceae</taxon>
        <taxon>Asteroideae</taxon>
        <taxon>Heliantheae alliance</taxon>
        <taxon>Heliantheae</taxon>
        <taxon>Ambrosia</taxon>
    </lineage>
</organism>
<proteinExistence type="predicted"/>
<keyword evidence="6" id="KW-1185">Reference proteome</keyword>
<feature type="region of interest" description="Disordered" evidence="3">
    <location>
        <begin position="1"/>
        <end position="58"/>
    </location>
</feature>
<evidence type="ECO:0000313" key="6">
    <source>
        <dbReference type="Proteomes" id="UP001206925"/>
    </source>
</evidence>
<evidence type="ECO:0000313" key="5">
    <source>
        <dbReference type="EMBL" id="KAI7733093.1"/>
    </source>
</evidence>
<dbReference type="PANTHER" id="PTHR10252:SF93">
    <property type="entry name" value="DNA POLYMERASE II SUBUNIT B3-1"/>
    <property type="match status" value="1"/>
</dbReference>
<dbReference type="PANTHER" id="PTHR10252">
    <property type="entry name" value="HISTONE-LIKE TRANSCRIPTION FACTOR CCAAT-RELATED"/>
    <property type="match status" value="1"/>
</dbReference>
<dbReference type="GO" id="GO:0006355">
    <property type="term" value="P:regulation of DNA-templated transcription"/>
    <property type="evidence" value="ECO:0007669"/>
    <property type="project" value="TreeGrafter"/>
</dbReference>
<dbReference type="Proteomes" id="UP001206925">
    <property type="component" value="Unassembled WGS sequence"/>
</dbReference>
<dbReference type="Gene3D" id="1.10.20.10">
    <property type="entry name" value="Histone, subunit A"/>
    <property type="match status" value="1"/>
</dbReference>
<evidence type="ECO:0000256" key="3">
    <source>
        <dbReference type="SAM" id="MobiDB-lite"/>
    </source>
</evidence>
<protein>
    <recommendedName>
        <fullName evidence="4">Transcription factor CBF/NF-Y/archaeal histone domain-containing protein</fullName>
    </recommendedName>
</protein>